<evidence type="ECO:0000313" key="3">
    <source>
        <dbReference type="EMBL" id="MFJ3046929.1"/>
    </source>
</evidence>
<proteinExistence type="predicted"/>
<keyword evidence="2" id="KW-0812">Transmembrane</keyword>
<accession>A0ABW8F0V8</accession>
<keyword evidence="2" id="KW-0472">Membrane</keyword>
<dbReference type="EMBL" id="JBIUZV010000007">
    <property type="protein sequence ID" value="MFJ3046929.1"/>
    <property type="molecule type" value="Genomic_DNA"/>
</dbReference>
<sequence length="56" mass="5986">MNDSQNDPGQRNPMGHPPEQPAGDDGSPKFGRLLIVLICAVLLIVAITFGSEAYFS</sequence>
<protein>
    <submittedName>
        <fullName evidence="3">Uncharacterized protein</fullName>
    </submittedName>
</protein>
<dbReference type="Proteomes" id="UP001617427">
    <property type="component" value="Unassembled WGS sequence"/>
</dbReference>
<keyword evidence="2" id="KW-1133">Transmembrane helix</keyword>
<feature type="transmembrane region" description="Helical" evidence="2">
    <location>
        <begin position="33"/>
        <end position="55"/>
    </location>
</feature>
<evidence type="ECO:0000256" key="1">
    <source>
        <dbReference type="SAM" id="MobiDB-lite"/>
    </source>
</evidence>
<name>A0ABW8F0V8_9BURK</name>
<organism evidence="3 4">
    <name type="scientific">Herbaspirillum chlorophenolicum</name>
    <dbReference type="NCBI Taxonomy" id="211589"/>
    <lineage>
        <taxon>Bacteria</taxon>
        <taxon>Pseudomonadati</taxon>
        <taxon>Pseudomonadota</taxon>
        <taxon>Betaproteobacteria</taxon>
        <taxon>Burkholderiales</taxon>
        <taxon>Oxalobacteraceae</taxon>
        <taxon>Herbaspirillum</taxon>
    </lineage>
</organism>
<reference evidence="3 4" key="1">
    <citation type="submission" date="2024-10" db="EMBL/GenBank/DDBJ databases">
        <title>The Natural Products Discovery Center: Release of the First 8490 Sequenced Strains for Exploring Actinobacteria Biosynthetic Diversity.</title>
        <authorList>
            <person name="Kalkreuter E."/>
            <person name="Kautsar S.A."/>
            <person name="Yang D."/>
            <person name="Bader C.D."/>
            <person name="Teijaro C.N."/>
            <person name="Fluegel L."/>
            <person name="Davis C.M."/>
            <person name="Simpson J.R."/>
            <person name="Lauterbach L."/>
            <person name="Steele A.D."/>
            <person name="Gui C."/>
            <person name="Meng S."/>
            <person name="Li G."/>
            <person name="Viehrig K."/>
            <person name="Ye F."/>
            <person name="Su P."/>
            <person name="Kiefer A.F."/>
            <person name="Nichols A."/>
            <person name="Cepeda A.J."/>
            <person name="Yan W."/>
            <person name="Fan B."/>
            <person name="Jiang Y."/>
            <person name="Adhikari A."/>
            <person name="Zheng C.-J."/>
            <person name="Schuster L."/>
            <person name="Cowan T.M."/>
            <person name="Smanski M.J."/>
            <person name="Chevrette M.G."/>
            <person name="De Carvalho L.P.S."/>
            <person name="Shen B."/>
        </authorList>
    </citation>
    <scope>NUCLEOTIDE SEQUENCE [LARGE SCALE GENOMIC DNA]</scope>
    <source>
        <strain evidence="3 4">NPDC087045</strain>
    </source>
</reference>
<keyword evidence="4" id="KW-1185">Reference proteome</keyword>
<evidence type="ECO:0000256" key="2">
    <source>
        <dbReference type="SAM" id="Phobius"/>
    </source>
</evidence>
<feature type="region of interest" description="Disordered" evidence="1">
    <location>
        <begin position="1"/>
        <end position="26"/>
    </location>
</feature>
<comment type="caution">
    <text evidence="3">The sequence shown here is derived from an EMBL/GenBank/DDBJ whole genome shotgun (WGS) entry which is preliminary data.</text>
</comment>
<dbReference type="RefSeq" id="WP_169801800.1">
    <property type="nucleotide sequence ID" value="NZ_JBIUZV010000007.1"/>
</dbReference>
<evidence type="ECO:0000313" key="4">
    <source>
        <dbReference type="Proteomes" id="UP001617427"/>
    </source>
</evidence>
<gene>
    <name evidence="3" type="ORF">ACIPEN_13950</name>
</gene>